<comment type="catalytic activity">
    <reaction evidence="1">
        <text>Thiol-dependent hydrolysis of ester, thioester, amide, peptide and isopeptide bonds formed by the C-terminal Gly of ubiquitin (a 76-residue protein attached to proteins as an intracellular targeting signal).</text>
        <dbReference type="EC" id="3.4.19.12"/>
    </reaction>
</comment>
<dbReference type="Gene3D" id="2.30.30.940">
    <property type="match status" value="1"/>
</dbReference>
<name>A0A812SCA2_SYMPI</name>
<dbReference type="PROSITE" id="PS00973">
    <property type="entry name" value="USP_2"/>
    <property type="match status" value="1"/>
</dbReference>
<protein>
    <recommendedName>
        <fullName evidence="2">ubiquitinyl hydrolase 1</fullName>
        <ecNumber evidence="2">3.4.19.12</ecNumber>
    </recommendedName>
</protein>
<dbReference type="SMART" id="SM00382">
    <property type="entry name" value="AAA"/>
    <property type="match status" value="1"/>
</dbReference>
<dbReference type="InterPro" id="IPR018200">
    <property type="entry name" value="USP_CS"/>
</dbReference>
<dbReference type="OrthoDB" id="2381810at2759"/>
<dbReference type="PANTHER" id="PTHR24006:SF687">
    <property type="entry name" value="UBIQUITIN CARBOXYL-TERMINAL HYDROLASE 10"/>
    <property type="match status" value="1"/>
</dbReference>
<dbReference type="Proteomes" id="UP000649617">
    <property type="component" value="Unassembled WGS sequence"/>
</dbReference>
<reference evidence="10" key="1">
    <citation type="submission" date="2021-02" db="EMBL/GenBank/DDBJ databases">
        <authorList>
            <person name="Dougan E. K."/>
            <person name="Rhodes N."/>
            <person name="Thang M."/>
            <person name="Chan C."/>
        </authorList>
    </citation>
    <scope>NUCLEOTIDE SEQUENCE</scope>
</reference>
<dbReference type="EC" id="3.4.19.12" evidence="2"/>
<dbReference type="EMBL" id="CAJNIZ010024225">
    <property type="protein sequence ID" value="CAE7474993.1"/>
    <property type="molecule type" value="Genomic_DNA"/>
</dbReference>
<dbReference type="Pfam" id="PF00443">
    <property type="entry name" value="UCH"/>
    <property type="match status" value="1"/>
</dbReference>
<evidence type="ECO:0000313" key="11">
    <source>
        <dbReference type="Proteomes" id="UP000649617"/>
    </source>
</evidence>
<keyword evidence="11" id="KW-1185">Reference proteome</keyword>
<accession>A0A812SCA2</accession>
<evidence type="ECO:0000313" key="10">
    <source>
        <dbReference type="EMBL" id="CAE7474993.1"/>
    </source>
</evidence>
<evidence type="ECO:0000256" key="8">
    <source>
        <dbReference type="SAM" id="MobiDB-lite"/>
    </source>
</evidence>
<evidence type="ECO:0000256" key="7">
    <source>
        <dbReference type="SAM" id="Coils"/>
    </source>
</evidence>
<dbReference type="PANTHER" id="PTHR24006">
    <property type="entry name" value="UBIQUITIN CARBOXYL-TERMINAL HYDROLASE"/>
    <property type="match status" value="1"/>
</dbReference>
<evidence type="ECO:0000256" key="5">
    <source>
        <dbReference type="ARBA" id="ARBA00022801"/>
    </source>
</evidence>
<feature type="region of interest" description="Disordered" evidence="8">
    <location>
        <begin position="283"/>
        <end position="328"/>
    </location>
</feature>
<keyword evidence="7" id="KW-0175">Coiled coil</keyword>
<evidence type="ECO:0000256" key="3">
    <source>
        <dbReference type="ARBA" id="ARBA00022670"/>
    </source>
</evidence>
<dbReference type="GO" id="GO:0005829">
    <property type="term" value="C:cytosol"/>
    <property type="evidence" value="ECO:0007669"/>
    <property type="project" value="TreeGrafter"/>
</dbReference>
<dbReference type="PROSITE" id="PS50235">
    <property type="entry name" value="USP_3"/>
    <property type="match status" value="1"/>
</dbReference>
<dbReference type="InterPro" id="IPR038765">
    <property type="entry name" value="Papain-like_cys_pep_sf"/>
</dbReference>
<dbReference type="Gene3D" id="3.90.70.10">
    <property type="entry name" value="Cysteine proteinases"/>
    <property type="match status" value="1"/>
</dbReference>
<organism evidence="10 11">
    <name type="scientific">Symbiodinium pilosum</name>
    <name type="common">Dinoflagellate</name>
    <dbReference type="NCBI Taxonomy" id="2952"/>
    <lineage>
        <taxon>Eukaryota</taxon>
        <taxon>Sar</taxon>
        <taxon>Alveolata</taxon>
        <taxon>Dinophyceae</taxon>
        <taxon>Suessiales</taxon>
        <taxon>Symbiodiniaceae</taxon>
        <taxon>Symbiodinium</taxon>
    </lineage>
</organism>
<feature type="region of interest" description="Disordered" evidence="8">
    <location>
        <begin position="372"/>
        <end position="397"/>
    </location>
</feature>
<dbReference type="InterPro" id="IPR003593">
    <property type="entry name" value="AAA+_ATPase"/>
</dbReference>
<dbReference type="GO" id="GO:0005634">
    <property type="term" value="C:nucleus"/>
    <property type="evidence" value="ECO:0007669"/>
    <property type="project" value="TreeGrafter"/>
</dbReference>
<proteinExistence type="predicted"/>
<sequence length="1779" mass="198350">MAASGVGFANLGASCFINAGLQVIFSVPRLCQAIETGTSETEQALQTVLGLVRHAQGRVMPKPITDMFYAGRQQDAGEFILRVLADCGATHHLLGGEEAPRFRCRHCDYIRPLRMERILSLQVPLMAATPARSVQQALDAYLAAEHVQADVQNWCCLNFDCLDAGRAFDDPLHTTNISVWPEVLLLFLKRWDAAHGLLNHQVHCNDILTAGAHRYKLQSLATHIGPTPTSGHYVAYCRCNSGFLRMDDDKVRMIAANTTDSFAIVPDEKVYVALYVKYIPSSEEEDPEYPGDSPRPPAVKRPAIDLDSDSDLLNNENPDLDIDSDVLPVSDEHPNIAAASKMTTAGNGEASVGVTNVPDPKHRARVVIDLTDSEHSSDGTVPTVPPSLPQQDERTGKPKRLQNFAEYTAEERQQIAEILRNSTTLENAIAQLQQALSQFTARDKSSSTYLSRRLLKNWFNNHHALQKALTSCAPAAKPQPSSFKARFGTARAGLDDETLRIVEVALQNAQTAAELERLLANTLPGFSATDRTAEHYIARGTLYSWHMRKDPSASNPSPRLPATWHEEHQQNFAIACQLPAPRPAASVAANDTSGQWLLRGSWTFCARCGRRRPRAKTPSLAKAYNPAVMCVPVCDHDARDLLAPLQTKLIVINKLEGYIMPAFTHWQPWATYIRSGEVSLAGLLSHDDLQTLAVLDIKIEFRARRGGNAAICSKQKRTVVRARWRSCSLMTAVRSNEASRAFQWLLANNSTYADYVQQHENLLTDNNQDETWREVPTAKLLLQMPGIEIATRPWLYPIASYADTDIAKRLTTLGWISSSQKPSTRASFFRKMNSRCIDYVKDFPLQCLMYDVCMAKTISSVLNIANQKHTAPEQIACGMDMFEGYWHQQLRKMEDICRQEFETSGNMCDALPSIFFTIAPAEWKYTLPDGVFFDDSLSDQQALLTMHLHRTLASLLEIHLLKEGRSLKEIGIAKIRQWSFRFEFQSRGTLHLHAVLWADLMENWTADDLCGRSNSDKSSPFLRLLERLFNSRADVQCGDGTHVLLKYVAGYLAKASDALQFQAKQAQHDGKLGGEWRQTYRLLSKRSPMEQEMTMEFAGLPMVKHSFSGLAIFAPIPGSTAKNDSRHHYEAYQHYLSASKDTFGCSRDLTYIQWLRKYRLADTKHGKYPVLARNLAGPAAGKACGVAVTFPFELLDIYVGAWAASCLKNVLEIRLNPHIADVNKYPSSHANELARRNSFEAPEGCRHLKAVLCLDEFQLEHAREDHFEPDVGNLLAQMETELLFRGLGQDRVATFKARLHACTFLLKKIYSGEEDAGLWNARRVPHLPARQWSTEQETVLNYIRRGTCVSDAAETEASSRILQVSGGPGTGKTEVVIAAAKAALDDGCRVLIAGPIGLLRLPANDNLTMETIHSAFHITREADEPYIPPGRLRRFDLIILDEISQIDSDTWRKLKVALSELTPCPYVVFVGDFQQLQPISGPSLLQKDLGREVTAGLPLIELKHHEAARSVDPDMLLFLERARLQQPSRAELQSFFHGRTWSSDLAAAVQNARTLEEQNNKPFTFLTITNRGAAAVNLARLQQEFPREAQQLAQGRGIPAETGKVVLAPGMRIRLTSNVDKDRGFVNGNTGVVRNVLQPDVFVLQSSQNVLILVHPITVKGYKYLPVAYGWATTMRRAQGATLDQIGLWFDRRVADRGYAYVGASRAKRRADVYLMGRVRRTDWRPVGLGDPNEQQFPSAMSESTDPEDEQSRSPTSASSECSEEPDSSDFSSLSASPM</sequence>
<dbReference type="InterPro" id="IPR050164">
    <property type="entry name" value="Peptidase_C19"/>
</dbReference>
<evidence type="ECO:0000256" key="4">
    <source>
        <dbReference type="ARBA" id="ARBA00022786"/>
    </source>
</evidence>
<comment type="caution">
    <text evidence="10">The sequence shown here is derived from an EMBL/GenBank/DDBJ whole genome shotgun (WGS) entry which is preliminary data.</text>
</comment>
<dbReference type="Pfam" id="PF13604">
    <property type="entry name" value="AAA_30"/>
    <property type="match status" value="1"/>
</dbReference>
<dbReference type="CDD" id="cd02257">
    <property type="entry name" value="Peptidase_C19"/>
    <property type="match status" value="1"/>
</dbReference>
<feature type="compositionally biased region" description="Low complexity" evidence="8">
    <location>
        <begin position="1769"/>
        <end position="1779"/>
    </location>
</feature>
<evidence type="ECO:0000259" key="9">
    <source>
        <dbReference type="PROSITE" id="PS50235"/>
    </source>
</evidence>
<keyword evidence="6" id="KW-0788">Thiol protease</keyword>
<dbReference type="Gene3D" id="3.40.50.300">
    <property type="entry name" value="P-loop containing nucleotide triphosphate hydrolases"/>
    <property type="match status" value="2"/>
</dbReference>
<feature type="domain" description="USP" evidence="9">
    <location>
        <begin position="6"/>
        <end position="278"/>
    </location>
</feature>
<evidence type="ECO:0000256" key="2">
    <source>
        <dbReference type="ARBA" id="ARBA00012759"/>
    </source>
</evidence>
<dbReference type="GO" id="GO:0016579">
    <property type="term" value="P:protein deubiquitination"/>
    <property type="evidence" value="ECO:0007669"/>
    <property type="project" value="InterPro"/>
</dbReference>
<gene>
    <name evidence="10" type="primary">Usp17ld</name>
    <name evidence="10" type="ORF">SPIL2461_LOCUS12069</name>
</gene>
<keyword evidence="5" id="KW-0378">Hydrolase</keyword>
<dbReference type="InterPro" id="IPR001394">
    <property type="entry name" value="Peptidase_C19_UCH"/>
</dbReference>
<evidence type="ECO:0000256" key="1">
    <source>
        <dbReference type="ARBA" id="ARBA00000707"/>
    </source>
</evidence>
<dbReference type="GO" id="GO:0004843">
    <property type="term" value="F:cysteine-type deubiquitinase activity"/>
    <property type="evidence" value="ECO:0007669"/>
    <property type="project" value="UniProtKB-EC"/>
</dbReference>
<feature type="coiled-coil region" evidence="7">
    <location>
        <begin position="415"/>
        <end position="442"/>
    </location>
</feature>
<keyword evidence="3" id="KW-0645">Protease</keyword>
<dbReference type="InterPro" id="IPR028889">
    <property type="entry name" value="USP"/>
</dbReference>
<feature type="region of interest" description="Disordered" evidence="8">
    <location>
        <begin position="1725"/>
        <end position="1779"/>
    </location>
</feature>
<evidence type="ECO:0000256" key="6">
    <source>
        <dbReference type="ARBA" id="ARBA00022807"/>
    </source>
</evidence>
<dbReference type="SUPFAM" id="SSF54001">
    <property type="entry name" value="Cysteine proteinases"/>
    <property type="match status" value="1"/>
</dbReference>
<feature type="compositionally biased region" description="Polar residues" evidence="8">
    <location>
        <begin position="1733"/>
        <end position="1744"/>
    </location>
</feature>
<dbReference type="SUPFAM" id="SSF52540">
    <property type="entry name" value="P-loop containing nucleoside triphosphate hydrolases"/>
    <property type="match status" value="2"/>
</dbReference>
<dbReference type="InterPro" id="IPR027417">
    <property type="entry name" value="P-loop_NTPase"/>
</dbReference>
<dbReference type="PROSITE" id="PS00972">
    <property type="entry name" value="USP_1"/>
    <property type="match status" value="1"/>
</dbReference>
<dbReference type="GO" id="GO:0006508">
    <property type="term" value="P:proteolysis"/>
    <property type="evidence" value="ECO:0007669"/>
    <property type="project" value="UniProtKB-KW"/>
</dbReference>
<keyword evidence="4" id="KW-0833">Ubl conjugation pathway</keyword>